<dbReference type="Proteomes" id="UP000030787">
    <property type="component" value="Chromosome"/>
</dbReference>
<dbReference type="Gene3D" id="2.60.40.1260">
    <property type="entry name" value="Lamin Tail domain"/>
    <property type="match status" value="1"/>
</dbReference>
<reference evidence="2 3" key="1">
    <citation type="journal article" date="2014" name="Appl. Environ. Microbiol.">
        <title>Comparative Genome Analysis of 'Candidatus Methanoplasma termitum' Indicates a New Mode of Energy Metabolism in the Seventh Order of Methanogens.</title>
        <authorList>
            <person name="Lang K."/>
            <person name="Schuldes J."/>
            <person name="Klingl A."/>
            <person name="Poehlein A."/>
            <person name="Daniel R."/>
            <person name="Brune A."/>
        </authorList>
    </citation>
    <scope>NUCLEOTIDE SEQUENCE [LARGE SCALE GENOMIC DNA]</scope>
    <source>
        <strain evidence="3">Mpt1</strain>
    </source>
</reference>
<accession>A0A0A7LAM4</accession>
<dbReference type="OrthoDB" id="148134at2157"/>
<dbReference type="Pfam" id="PF00932">
    <property type="entry name" value="LTD"/>
    <property type="match status" value="1"/>
</dbReference>
<dbReference type="RefSeq" id="WP_048111378.1">
    <property type="nucleotide sequence ID" value="NZ_CP010070.1"/>
</dbReference>
<gene>
    <name evidence="2" type="ORF">Mpt1_c01620</name>
</gene>
<dbReference type="EMBL" id="CP010070">
    <property type="protein sequence ID" value="AIZ56063.1"/>
    <property type="molecule type" value="Genomic_DNA"/>
</dbReference>
<organism evidence="2 3">
    <name type="scientific">Candidatus Methanoplasma termitum</name>
    <dbReference type="NCBI Taxonomy" id="1577791"/>
    <lineage>
        <taxon>Archaea</taxon>
        <taxon>Methanobacteriati</taxon>
        <taxon>Thermoplasmatota</taxon>
        <taxon>Thermoplasmata</taxon>
        <taxon>Methanomassiliicoccales</taxon>
        <taxon>Methanomassiliicoccaceae</taxon>
        <taxon>Candidatus Methanoplasma</taxon>
    </lineage>
</organism>
<dbReference type="KEGG" id="mear:Mpt1_c01620"/>
<proteinExistence type="predicted"/>
<evidence type="ECO:0000259" key="1">
    <source>
        <dbReference type="PROSITE" id="PS51841"/>
    </source>
</evidence>
<evidence type="ECO:0000313" key="2">
    <source>
        <dbReference type="EMBL" id="AIZ56063.1"/>
    </source>
</evidence>
<protein>
    <recommendedName>
        <fullName evidence="1">LTD domain-containing protein</fullName>
    </recommendedName>
</protein>
<dbReference type="PROSITE" id="PS51841">
    <property type="entry name" value="LTD"/>
    <property type="match status" value="1"/>
</dbReference>
<keyword evidence="3" id="KW-1185">Reference proteome</keyword>
<dbReference type="InterPro" id="IPR001322">
    <property type="entry name" value="Lamin_tail_dom"/>
</dbReference>
<feature type="domain" description="LTD" evidence="1">
    <location>
        <begin position="1006"/>
        <end position="1101"/>
    </location>
</feature>
<name>A0A0A7LAM4_9ARCH</name>
<sequence length="1348" mass="146866">MKSRIKNIKRSRDGGMPFVAIAVVILILASAFGVMISQSKDIKETADNIVTELGTLDSAIERTETKIERGLGELIFQISTDPEGGSLDERAEIFEKDSKEWMTSNFPCADKGVSISIKDFDFVLEAESLKMTTSDAFTDGYMPTYLKATGHYTADFISGSGTVMRTTEISTDGTCALPLVAEQGSLFELMTSSDGSALSQMMTQQLTALAQYRVLNGYGAMSEYGSMGTMSIITAEDVRSAYKSSLDVLNVLVFRFASNGLTTDMEKIDLADWMIPDEGKITIDLSAVYSQALISIADDLALKWFDYLYGNLVINVTDSVLDTLKNAFDSLRGFFSGKNEFSAAPYIEQVMRDNGLDIDHYRYLFSGKTTSIRISDINVNLGGRNISVPSMTISADYPMVDMFSHNDISNFKKHYREGTNEIREWIRSIINSAAVSIGSSKALGTICIPVDPDDDESFMESVYKAVAAALDGGDSQIERIMTSAINDQTISDPFYSEIYNAISDNSDDIYGVCAFKDNVKASIRSSLAAYFSANDIEVSAEELDSATDTVFNGIEIKNKITQYENEVSSCLDGLRPLTDIPAGKSGTIKKICTGIFGAGVLFMDFATNVPERIKTLCAEAIENTNINAYSGQVELPGSDSFRLVDSDGNTSVERLSVSSTSSPKIQVKGPNENLSDCIHYVGFNENTGASYATAFSVIIEDDLQYTVTSSGSLETTMGISDSVCKGTSSINMELKIVAASGWELAGVKDYKASNTLLSDVWNALIKLLSPLLEPLRKAMSMVMDVLSILSSAITDIMKYVSAVVEKVYRILMASLKALADFIENTIDKVFTIVLEKAIENVQWIVGIDLTKQTVGFTFMGWTLTFTTKLSTLANNTKDLLTIVLSGEIFHLKVSCSLNIKQKGSGSTKQLILTGDARITGGSWDVYAYFDPLMKSTPHMISISGHVRGIQFDVILPDLVQYQHTDFCLSDVPGLGAILSNIPLPIPGLKAEIDAGIDLKYNIPFKFGMLINEFELNPSGDDKGNEWVELLNATSSRVDLEGYTIRAGSNPVTKVYNITGLSLMPGQREVVYLPGSFLNNSKEYVTLVSPNGEEVDMTPVKSDSYNDGRTWQRSADAAMDWSFSEGTPGTGNCGGVLGGEMIKVQLIKILKDSAVKTLTKMKSLKNVDDLTEFFKVAIMDAIDTAIEMLAGCLIEASIFVSLEIADDTSTICGGVCIELFIDSGLIEEGLKCLVGEIESLLLHIENPYGLKPVEVLTDNLYLGVTLYFGIDAPFFLKNIESIPEVKLGIHVDTNVSGLCRVFGKDIGKWKVTAGVLIMDCPTVLIPPSQNPDMTLESDLWVLKATFTSV</sequence>
<dbReference type="SUPFAM" id="SSF74853">
    <property type="entry name" value="Lamin A/C globular tail domain"/>
    <property type="match status" value="1"/>
</dbReference>
<dbReference type="InterPro" id="IPR036415">
    <property type="entry name" value="Lamin_tail_dom_sf"/>
</dbReference>
<dbReference type="GeneID" id="24817837"/>
<dbReference type="STRING" id="1577791.Mpt1_c01620"/>
<evidence type="ECO:0000313" key="3">
    <source>
        <dbReference type="Proteomes" id="UP000030787"/>
    </source>
</evidence>
<dbReference type="HOGENOM" id="CLU_257854_0_0_2"/>